<dbReference type="PANTHER" id="PTHR33928:SF2">
    <property type="entry name" value="PECTATE LYASE SUPERFAMILY PROTEIN DOMAIN-CONTAINING PROTEIN-RELATED"/>
    <property type="match status" value="1"/>
</dbReference>
<dbReference type="GO" id="GO:0004650">
    <property type="term" value="F:polygalacturonase activity"/>
    <property type="evidence" value="ECO:0007669"/>
    <property type="project" value="InterPro"/>
</dbReference>
<dbReference type="InterPro" id="IPR012334">
    <property type="entry name" value="Pectin_lyas_fold"/>
</dbReference>
<reference evidence="3 4" key="1">
    <citation type="submission" date="2019-09" db="EMBL/GenBank/DDBJ databases">
        <title>Draft genome of the ectomycorrhizal ascomycete Sphaerosporella brunnea.</title>
        <authorList>
            <consortium name="DOE Joint Genome Institute"/>
            <person name="Benucci G.M."/>
            <person name="Marozzi G."/>
            <person name="Antonielli L."/>
            <person name="Sanchez S."/>
            <person name="Marco P."/>
            <person name="Wang X."/>
            <person name="Falini L.B."/>
            <person name="Barry K."/>
            <person name="Haridas S."/>
            <person name="Lipzen A."/>
            <person name="Labutti K."/>
            <person name="Grigoriev I.V."/>
            <person name="Murat C."/>
            <person name="Martin F."/>
            <person name="Albertini E."/>
            <person name="Donnini D."/>
            <person name="Bonito G."/>
        </authorList>
    </citation>
    <scope>NUCLEOTIDE SEQUENCE [LARGE SCALE GENOMIC DNA]</scope>
    <source>
        <strain evidence="3 4">Sb_GMNB300</strain>
    </source>
</reference>
<dbReference type="GO" id="GO:0016829">
    <property type="term" value="F:lyase activity"/>
    <property type="evidence" value="ECO:0007669"/>
    <property type="project" value="UniProtKB-KW"/>
</dbReference>
<feature type="domain" description="Rhamnogalacturonase A/B/Epimerase-like pectate lyase" evidence="2">
    <location>
        <begin position="436"/>
        <end position="508"/>
    </location>
</feature>
<accession>A0A5J5EB01</accession>
<protein>
    <submittedName>
        <fullName evidence="3">Pectate lyase superfamily protein-domain-containing protein</fullName>
    </submittedName>
</protein>
<evidence type="ECO:0000256" key="1">
    <source>
        <dbReference type="SAM" id="SignalP"/>
    </source>
</evidence>
<dbReference type="InterPro" id="IPR024535">
    <property type="entry name" value="RHGA/B-epi-like_pectate_lyase"/>
</dbReference>
<dbReference type="InParanoid" id="A0A5J5EB01"/>
<dbReference type="Gene3D" id="2.160.20.10">
    <property type="entry name" value="Single-stranded right-handed beta-helix, Pectin lyase-like"/>
    <property type="match status" value="2"/>
</dbReference>
<feature type="chain" id="PRO_5023903201" evidence="1">
    <location>
        <begin position="26"/>
        <end position="805"/>
    </location>
</feature>
<sequence length="805" mass="86953">MPPTRRFGIASIAVSLLTLLPIASCATIPQFARGIEDVAFTPAVRARSPYYTYTDVAASSFWLEDIQKQGVAAFNPNPSAYKVFRNVKDYGAKGDGTTDDTQAINAAIQDGTRCGNGCDSSTLTPALIYFPSGTYRVSAPIVAMYYSQLVGNAIDRPVIKGLPNFAGIALIDSDPYNSDGSNWYTNQNNFFRAIRNFVIDTTDMPAAAGTGIHWQVAQATSLVNLKFTMSTAAGNSHQGIFMDNGSGGFMSDLEFVGGKFGMWIGNQQFLTRDLKFSNCGTAIYLNWDWQWTFKSVDISNCQVGIDITAVDNSGGQGVGSFILLDSTISDTPIGIKTVRSASSTPASGGSAVLDNVVLNNVPAAVASGSGATILAGGSMTIDLWGQGRSYGKNGAATTVQGTMTRTHPKPRALLDRTGKIFERSRPQYTDVPASSFISVRSNGAKGDGITDDTAAIQAVFTRYGGNTNNIIYFDHGVYLVSNTIHIPVNTRVVGEVWAVIMAASGSFQDEANPVPVWQVGKAGDVGTVELQELVFQTRGPQPGAILLQWNSRDPAGQQGANAMWDVHFRVAGSRGTELEAAQCIKNPSATITPDPKCVGSFMHLHIAKTASVYIENCWAWTADHGLDAPFDQITVYNGRGILTESAHGPVWMYATAAEHNQLYQFQFQHTKNVFVATAQTETPYFQSNPTASVPFRTNAAWGDPDYSSCADNLCKKSWALRILDSSDVSFYSAGLYSFFENYGQDCIKTRTCQDSIVDIQNSRRTVLYNLNTIASSSMVTYNKQQVINSGDNLNSFAQTVMEFST</sequence>
<dbReference type="InterPro" id="IPR011050">
    <property type="entry name" value="Pectin_lyase_fold/virulence"/>
</dbReference>
<name>A0A5J5EB01_9PEZI</name>
<keyword evidence="3" id="KW-0456">Lyase</keyword>
<evidence type="ECO:0000313" key="4">
    <source>
        <dbReference type="Proteomes" id="UP000326924"/>
    </source>
</evidence>
<gene>
    <name evidence="3" type="ORF">FN846DRAFT_982690</name>
</gene>
<dbReference type="SUPFAM" id="SSF51126">
    <property type="entry name" value="Pectin lyase-like"/>
    <property type="match status" value="2"/>
</dbReference>
<dbReference type="AlphaFoldDB" id="A0A5J5EB01"/>
<keyword evidence="4" id="KW-1185">Reference proteome</keyword>
<dbReference type="PANTHER" id="PTHR33928">
    <property type="entry name" value="POLYGALACTURONASE QRT3"/>
    <property type="match status" value="1"/>
</dbReference>
<dbReference type="CDD" id="cd23668">
    <property type="entry name" value="GH55_beta13glucanase-like"/>
    <property type="match status" value="1"/>
</dbReference>
<feature type="domain" description="Rhamnogalacturonase A/B/Epimerase-like pectate lyase" evidence="2">
    <location>
        <begin position="84"/>
        <end position="306"/>
    </location>
</feature>
<evidence type="ECO:0000313" key="3">
    <source>
        <dbReference type="EMBL" id="KAA8892622.1"/>
    </source>
</evidence>
<dbReference type="Proteomes" id="UP000326924">
    <property type="component" value="Unassembled WGS sequence"/>
</dbReference>
<dbReference type="InterPro" id="IPR039279">
    <property type="entry name" value="QRT3-like"/>
</dbReference>
<proteinExistence type="predicted"/>
<dbReference type="EMBL" id="VXIS01000660">
    <property type="protein sequence ID" value="KAA8892622.1"/>
    <property type="molecule type" value="Genomic_DNA"/>
</dbReference>
<feature type="signal peptide" evidence="1">
    <location>
        <begin position="1"/>
        <end position="25"/>
    </location>
</feature>
<keyword evidence="1" id="KW-0732">Signal</keyword>
<organism evidence="3 4">
    <name type="scientific">Sphaerosporella brunnea</name>
    <dbReference type="NCBI Taxonomy" id="1250544"/>
    <lineage>
        <taxon>Eukaryota</taxon>
        <taxon>Fungi</taxon>
        <taxon>Dikarya</taxon>
        <taxon>Ascomycota</taxon>
        <taxon>Pezizomycotina</taxon>
        <taxon>Pezizomycetes</taxon>
        <taxon>Pezizales</taxon>
        <taxon>Pyronemataceae</taxon>
        <taxon>Sphaerosporella</taxon>
    </lineage>
</organism>
<evidence type="ECO:0000259" key="2">
    <source>
        <dbReference type="Pfam" id="PF12708"/>
    </source>
</evidence>
<dbReference type="OrthoDB" id="1046782at2759"/>
<dbReference type="Pfam" id="PF12708">
    <property type="entry name" value="Pect-lyase_RHGA_epim"/>
    <property type="match status" value="2"/>
</dbReference>
<comment type="caution">
    <text evidence="3">The sequence shown here is derived from an EMBL/GenBank/DDBJ whole genome shotgun (WGS) entry which is preliminary data.</text>
</comment>